<dbReference type="Proteomes" id="UP001597010">
    <property type="component" value="Unassembled WGS sequence"/>
</dbReference>
<dbReference type="Gene3D" id="1.10.260.40">
    <property type="entry name" value="lambda repressor-like DNA-binding domains"/>
    <property type="match status" value="1"/>
</dbReference>
<gene>
    <name evidence="3" type="ORF">ACFQZX_09665</name>
</gene>
<dbReference type="PANTHER" id="PTHR46558">
    <property type="entry name" value="TRACRIPTIONAL REGULATORY PROTEIN-RELATED-RELATED"/>
    <property type="match status" value="1"/>
</dbReference>
<dbReference type="EMBL" id="JBHTHZ010000005">
    <property type="protein sequence ID" value="MFD0793886.1"/>
    <property type="molecule type" value="Genomic_DNA"/>
</dbReference>
<evidence type="ECO:0000313" key="3">
    <source>
        <dbReference type="EMBL" id="MFD0793886.1"/>
    </source>
</evidence>
<proteinExistence type="predicted"/>
<dbReference type="SUPFAM" id="SSF47413">
    <property type="entry name" value="lambda repressor-like DNA-binding domains"/>
    <property type="match status" value="1"/>
</dbReference>
<dbReference type="InterPro" id="IPR001387">
    <property type="entry name" value="Cro/C1-type_HTH"/>
</dbReference>
<dbReference type="PROSITE" id="PS50943">
    <property type="entry name" value="HTH_CROC1"/>
    <property type="match status" value="1"/>
</dbReference>
<dbReference type="Pfam" id="PF01381">
    <property type="entry name" value="HTH_3"/>
    <property type="match status" value="1"/>
</dbReference>
<dbReference type="SMART" id="SM00530">
    <property type="entry name" value="HTH_XRE"/>
    <property type="match status" value="1"/>
</dbReference>
<keyword evidence="1" id="KW-0238">DNA-binding</keyword>
<protein>
    <submittedName>
        <fullName evidence="3">Helix-turn-helix domain-containing protein</fullName>
    </submittedName>
</protein>
<dbReference type="PANTHER" id="PTHR46558:SF15">
    <property type="entry name" value="HELIX-TURN-HELIX DOMAIN PROTEIN"/>
    <property type="match status" value="1"/>
</dbReference>
<organism evidence="3 4">
    <name type="scientific">Mucilaginibacter litoreus</name>
    <dbReference type="NCBI Taxonomy" id="1048221"/>
    <lineage>
        <taxon>Bacteria</taxon>
        <taxon>Pseudomonadati</taxon>
        <taxon>Bacteroidota</taxon>
        <taxon>Sphingobacteriia</taxon>
        <taxon>Sphingobacteriales</taxon>
        <taxon>Sphingobacteriaceae</taxon>
        <taxon>Mucilaginibacter</taxon>
    </lineage>
</organism>
<keyword evidence="4" id="KW-1185">Reference proteome</keyword>
<evidence type="ECO:0000259" key="2">
    <source>
        <dbReference type="PROSITE" id="PS50943"/>
    </source>
</evidence>
<accession>A0ABW3AS55</accession>
<name>A0ABW3AS55_9SPHI</name>
<dbReference type="CDD" id="cd00093">
    <property type="entry name" value="HTH_XRE"/>
    <property type="match status" value="1"/>
</dbReference>
<evidence type="ECO:0000313" key="4">
    <source>
        <dbReference type="Proteomes" id="UP001597010"/>
    </source>
</evidence>
<feature type="domain" description="HTH cro/C1-type" evidence="2">
    <location>
        <begin position="16"/>
        <end position="70"/>
    </location>
</feature>
<sequence>MKSQSARNIEAIIQNIRKAREDHNYTQEYMAMRMKCSQNAYSKLELGYSKLTVENLLKVCEVLEIDVNEVVNIHK</sequence>
<evidence type="ECO:0000256" key="1">
    <source>
        <dbReference type="ARBA" id="ARBA00023125"/>
    </source>
</evidence>
<comment type="caution">
    <text evidence="3">The sequence shown here is derived from an EMBL/GenBank/DDBJ whole genome shotgun (WGS) entry which is preliminary data.</text>
</comment>
<dbReference type="InterPro" id="IPR010982">
    <property type="entry name" value="Lambda_DNA-bd_dom_sf"/>
</dbReference>
<reference evidence="4" key="1">
    <citation type="journal article" date="2019" name="Int. J. Syst. Evol. Microbiol.">
        <title>The Global Catalogue of Microorganisms (GCM) 10K type strain sequencing project: providing services to taxonomists for standard genome sequencing and annotation.</title>
        <authorList>
            <consortium name="The Broad Institute Genomics Platform"/>
            <consortium name="The Broad Institute Genome Sequencing Center for Infectious Disease"/>
            <person name="Wu L."/>
            <person name="Ma J."/>
        </authorList>
    </citation>
    <scope>NUCLEOTIDE SEQUENCE [LARGE SCALE GENOMIC DNA]</scope>
    <source>
        <strain evidence="4">CCUG 61484</strain>
    </source>
</reference>
<dbReference type="RefSeq" id="WP_377114349.1">
    <property type="nucleotide sequence ID" value="NZ_JBHTHZ010000005.1"/>
</dbReference>